<organism evidence="1 2">
    <name type="scientific">Billgrantia gudaonensis</name>
    <dbReference type="NCBI Taxonomy" id="376427"/>
    <lineage>
        <taxon>Bacteria</taxon>
        <taxon>Pseudomonadati</taxon>
        <taxon>Pseudomonadota</taxon>
        <taxon>Gammaproteobacteria</taxon>
        <taxon>Oceanospirillales</taxon>
        <taxon>Halomonadaceae</taxon>
        <taxon>Billgrantia</taxon>
    </lineage>
</organism>
<gene>
    <name evidence="1" type="ORF">SAMN04487954_1364</name>
</gene>
<sequence>MISPNELRRKGLLPITEGPVRFAVGPPNGLTSNAWRIWASKYGDAYIACRDNFREAKVSLHASGRWRMGFTAEAVSANSTLVPDGENRAWDVWDCPPETIPNTVRAFELVFPTPELAVRPEQRPTKDWKNVVYIEAAPPGKLTVVTLFVTRGRIDLSHESEPSFWLACLDLGNGYYAQLVAHSDDEGDLPNTIEERIADARETAEKSGETLSDEAYAYFFGQNPGGVRYIFGARLDRPDR</sequence>
<evidence type="ECO:0000313" key="1">
    <source>
        <dbReference type="EMBL" id="SDK79875.1"/>
    </source>
</evidence>
<name>A0A1G9EV60_9GAMM</name>
<reference evidence="1 2" key="1">
    <citation type="submission" date="2016-10" db="EMBL/GenBank/DDBJ databases">
        <authorList>
            <person name="de Groot N.N."/>
        </authorList>
    </citation>
    <scope>NUCLEOTIDE SEQUENCE [LARGE SCALE GENOMIC DNA]</scope>
    <source>
        <strain evidence="1 2">CGMCC 1.6133</strain>
    </source>
</reference>
<dbReference type="EMBL" id="FNES01000036">
    <property type="protein sequence ID" value="SDK79875.1"/>
    <property type="molecule type" value="Genomic_DNA"/>
</dbReference>
<proteinExistence type="predicted"/>
<accession>A0A1G9EV60</accession>
<keyword evidence="2" id="KW-1185">Reference proteome</keyword>
<protein>
    <submittedName>
        <fullName evidence="1">Uncharacterized protein</fullName>
    </submittedName>
</protein>
<dbReference type="AlphaFoldDB" id="A0A1G9EV60"/>
<evidence type="ECO:0000313" key="2">
    <source>
        <dbReference type="Proteomes" id="UP000198525"/>
    </source>
</evidence>
<dbReference type="Proteomes" id="UP000198525">
    <property type="component" value="Unassembled WGS sequence"/>
</dbReference>